<reference evidence="2 3" key="1">
    <citation type="submission" date="2020-08" db="EMBL/GenBank/DDBJ databases">
        <title>Cohnella phylogeny.</title>
        <authorList>
            <person name="Dunlap C."/>
        </authorList>
    </citation>
    <scope>NUCLEOTIDE SEQUENCE [LARGE SCALE GENOMIC DNA]</scope>
    <source>
        <strain evidence="2 3">CBP 2801</strain>
    </source>
</reference>
<name>A0A7X0VX94_9BACL</name>
<gene>
    <name evidence="2" type="ORF">H7C18_12295</name>
</gene>
<dbReference type="Gene3D" id="3.40.630.30">
    <property type="match status" value="1"/>
</dbReference>
<dbReference type="GO" id="GO:0008999">
    <property type="term" value="F:protein-N-terminal-alanine acetyltransferase activity"/>
    <property type="evidence" value="ECO:0007669"/>
    <property type="project" value="TreeGrafter"/>
</dbReference>
<accession>A0A7X0VX94</accession>
<dbReference type="PANTHER" id="PTHR43441">
    <property type="entry name" value="RIBOSOMAL-PROTEIN-SERINE ACETYLTRANSFERASE"/>
    <property type="match status" value="1"/>
</dbReference>
<dbReference type="InterPro" id="IPR016181">
    <property type="entry name" value="Acyl_CoA_acyltransferase"/>
</dbReference>
<proteinExistence type="predicted"/>
<keyword evidence="3" id="KW-1185">Reference proteome</keyword>
<feature type="domain" description="N-acetyltransferase" evidence="1">
    <location>
        <begin position="17"/>
        <end position="187"/>
    </location>
</feature>
<protein>
    <submittedName>
        <fullName evidence="2">GNAT family N-acetyltransferase</fullName>
    </submittedName>
</protein>
<evidence type="ECO:0000313" key="2">
    <source>
        <dbReference type="EMBL" id="MBB6731693.1"/>
    </source>
</evidence>
<evidence type="ECO:0000259" key="1">
    <source>
        <dbReference type="PROSITE" id="PS51186"/>
    </source>
</evidence>
<dbReference type="InterPro" id="IPR000182">
    <property type="entry name" value="GNAT_dom"/>
</dbReference>
<dbReference type="PROSITE" id="PS51186">
    <property type="entry name" value="GNAT"/>
    <property type="match status" value="1"/>
</dbReference>
<comment type="caution">
    <text evidence="2">The sequence shown here is derived from an EMBL/GenBank/DDBJ whole genome shotgun (WGS) entry which is preliminary data.</text>
</comment>
<dbReference type="EMBL" id="JACJVO010000013">
    <property type="protein sequence ID" value="MBB6731693.1"/>
    <property type="molecule type" value="Genomic_DNA"/>
</dbReference>
<sequence>MNPILLDFPNRLTTERLRIRSPRPGDGKAVYEAMAASRNELKQWLPFAQQEPVEQEVEANLREAHARFLRREDLRLLIFNKETGEFIGSSGLHRPDWDVRKFEIGYWIDTRHSGKGYMTEAVRGITEFAFRELAARRVFIHCDRLNVRSRAVAERSGFKLEGTLVHDGLSADGSRIRDTCVYAMTEWSNG</sequence>
<keyword evidence="2" id="KW-0808">Transferase</keyword>
<dbReference type="InterPro" id="IPR051908">
    <property type="entry name" value="Ribosomal_N-acetyltransferase"/>
</dbReference>
<dbReference type="GO" id="GO:0005737">
    <property type="term" value="C:cytoplasm"/>
    <property type="evidence" value="ECO:0007669"/>
    <property type="project" value="TreeGrafter"/>
</dbReference>
<evidence type="ECO:0000313" key="3">
    <source>
        <dbReference type="Proteomes" id="UP000564644"/>
    </source>
</evidence>
<dbReference type="Proteomes" id="UP000564644">
    <property type="component" value="Unassembled WGS sequence"/>
</dbReference>
<dbReference type="Pfam" id="PF13302">
    <property type="entry name" value="Acetyltransf_3"/>
    <property type="match status" value="1"/>
</dbReference>
<dbReference type="AlphaFoldDB" id="A0A7X0VX94"/>
<dbReference type="GO" id="GO:1990189">
    <property type="term" value="F:protein N-terminal-serine acetyltransferase activity"/>
    <property type="evidence" value="ECO:0007669"/>
    <property type="project" value="TreeGrafter"/>
</dbReference>
<dbReference type="PANTHER" id="PTHR43441:SF3">
    <property type="entry name" value="ACETYLTRANSFERASE"/>
    <property type="match status" value="1"/>
</dbReference>
<dbReference type="SUPFAM" id="SSF55729">
    <property type="entry name" value="Acyl-CoA N-acyltransferases (Nat)"/>
    <property type="match status" value="1"/>
</dbReference>
<dbReference type="RefSeq" id="WP_185129363.1">
    <property type="nucleotide sequence ID" value="NZ_JACJVO010000013.1"/>
</dbReference>
<organism evidence="2 3">
    <name type="scientific">Cohnella zeiphila</name>
    <dbReference type="NCBI Taxonomy" id="2761120"/>
    <lineage>
        <taxon>Bacteria</taxon>
        <taxon>Bacillati</taxon>
        <taxon>Bacillota</taxon>
        <taxon>Bacilli</taxon>
        <taxon>Bacillales</taxon>
        <taxon>Paenibacillaceae</taxon>
        <taxon>Cohnella</taxon>
    </lineage>
</organism>